<dbReference type="Proteomes" id="UP001595711">
    <property type="component" value="Unassembled WGS sequence"/>
</dbReference>
<evidence type="ECO:0000259" key="1">
    <source>
        <dbReference type="PROSITE" id="PS51729"/>
    </source>
</evidence>
<protein>
    <submittedName>
        <fullName evidence="2">GNAT family N-acetyltransferase</fullName>
        <ecNumber evidence="2">2.3.1.-</ecNumber>
    </submittedName>
</protein>
<keyword evidence="2" id="KW-0012">Acyltransferase</keyword>
<dbReference type="InterPro" id="IPR031165">
    <property type="entry name" value="GNAT_YJDJ"/>
</dbReference>
<dbReference type="SUPFAM" id="SSF55729">
    <property type="entry name" value="Acyl-CoA N-acyltransferases (Nat)"/>
    <property type="match status" value="1"/>
</dbReference>
<dbReference type="EC" id="2.3.1.-" evidence="2"/>
<dbReference type="InterPro" id="IPR045057">
    <property type="entry name" value="Gcn5-rel_NAT"/>
</dbReference>
<dbReference type="RefSeq" id="WP_379728082.1">
    <property type="nucleotide sequence ID" value="NZ_JBHRYJ010000003.1"/>
</dbReference>
<keyword evidence="3" id="KW-1185">Reference proteome</keyword>
<dbReference type="GO" id="GO:0016746">
    <property type="term" value="F:acyltransferase activity"/>
    <property type="evidence" value="ECO:0007669"/>
    <property type="project" value="UniProtKB-KW"/>
</dbReference>
<feature type="domain" description="N-acetyltransferase" evidence="1">
    <location>
        <begin position="4"/>
        <end position="89"/>
    </location>
</feature>
<evidence type="ECO:0000313" key="3">
    <source>
        <dbReference type="Proteomes" id="UP001595711"/>
    </source>
</evidence>
<organism evidence="2 3">
    <name type="scientific">Ferrovibrio xuzhouensis</name>
    <dbReference type="NCBI Taxonomy" id="1576914"/>
    <lineage>
        <taxon>Bacteria</taxon>
        <taxon>Pseudomonadati</taxon>
        <taxon>Pseudomonadota</taxon>
        <taxon>Alphaproteobacteria</taxon>
        <taxon>Rhodospirillales</taxon>
        <taxon>Rhodospirillaceae</taxon>
        <taxon>Ferrovibrio</taxon>
    </lineage>
</organism>
<proteinExistence type="predicted"/>
<keyword evidence="2" id="KW-0808">Transferase</keyword>
<dbReference type="Pfam" id="PF14542">
    <property type="entry name" value="Acetyltransf_CG"/>
    <property type="match status" value="1"/>
</dbReference>
<dbReference type="PROSITE" id="PS51729">
    <property type="entry name" value="GNAT_YJDJ"/>
    <property type="match status" value="1"/>
</dbReference>
<sequence>MTVTDNPDRHRFELDVDGQTVFADYRRRDGVLAITHVEAPPALRGTGAAGRLMEGVMQIARAENVKVAPLCSYAAAWLRRHRDYADRVV</sequence>
<dbReference type="PANTHER" id="PTHR31435">
    <property type="entry name" value="PROTEIN NATD1"/>
    <property type="match status" value="1"/>
</dbReference>
<reference evidence="3" key="1">
    <citation type="journal article" date="2019" name="Int. J. Syst. Evol. Microbiol.">
        <title>The Global Catalogue of Microorganisms (GCM) 10K type strain sequencing project: providing services to taxonomists for standard genome sequencing and annotation.</title>
        <authorList>
            <consortium name="The Broad Institute Genomics Platform"/>
            <consortium name="The Broad Institute Genome Sequencing Center for Infectious Disease"/>
            <person name="Wu L."/>
            <person name="Ma J."/>
        </authorList>
    </citation>
    <scope>NUCLEOTIDE SEQUENCE [LARGE SCALE GENOMIC DNA]</scope>
    <source>
        <strain evidence="3">KCTC 42182</strain>
    </source>
</reference>
<dbReference type="Gene3D" id="3.40.630.30">
    <property type="match status" value="1"/>
</dbReference>
<comment type="caution">
    <text evidence="2">The sequence shown here is derived from an EMBL/GenBank/DDBJ whole genome shotgun (WGS) entry which is preliminary data.</text>
</comment>
<evidence type="ECO:0000313" key="2">
    <source>
        <dbReference type="EMBL" id="MFC3676856.1"/>
    </source>
</evidence>
<dbReference type="InterPro" id="IPR016181">
    <property type="entry name" value="Acyl_CoA_acyltransferase"/>
</dbReference>
<gene>
    <name evidence="2" type="ORF">ACFOOQ_14960</name>
</gene>
<accession>A0ABV7VH63</accession>
<dbReference type="EMBL" id="JBHRYJ010000003">
    <property type="protein sequence ID" value="MFC3676856.1"/>
    <property type="molecule type" value="Genomic_DNA"/>
</dbReference>
<name>A0ABV7VH63_9PROT</name>
<dbReference type="PANTHER" id="PTHR31435:SF9">
    <property type="entry name" value="PROTEIN NATD1"/>
    <property type="match status" value="1"/>
</dbReference>